<dbReference type="PANTHER" id="PTHR30204">
    <property type="entry name" value="REDOX-CYCLING DRUG-SENSING TRANSCRIPTIONAL ACTIVATOR SOXR"/>
    <property type="match status" value="1"/>
</dbReference>
<dbReference type="PRINTS" id="PR00040">
    <property type="entry name" value="HTHMERR"/>
</dbReference>
<sequence>MRISALSERTGVPVATLKYYLREGLVPPGRPTAATQAAYDAGHVERVRLVRALTQTAGLALADVRRVLGVLDNPPADRLALLGAAQEAMLGAEATASGPGGEDPWPARVAAGLAELGWDCDPTLAARLAAQLRDAQRAGVAGLEDGWTAWARASRDVALADLASVPGDEEGAVRQVVVGTLLTDPVLATLRRIAQREVATDAAGVREADVTPEDASG</sequence>
<dbReference type="InterPro" id="IPR001763">
    <property type="entry name" value="Rhodanese-like_dom"/>
</dbReference>
<proteinExistence type="predicted"/>
<evidence type="ECO:0000259" key="2">
    <source>
        <dbReference type="PROSITE" id="PS50206"/>
    </source>
</evidence>
<dbReference type="AlphaFoldDB" id="A0A4Q7M2Q7"/>
<dbReference type="Proteomes" id="UP000293852">
    <property type="component" value="Unassembled WGS sequence"/>
</dbReference>
<gene>
    <name evidence="4" type="ORF">EV386_1415</name>
</gene>
<reference evidence="4 5" key="1">
    <citation type="submission" date="2019-02" db="EMBL/GenBank/DDBJ databases">
        <title>Sequencing the genomes of 1000 actinobacteria strains.</title>
        <authorList>
            <person name="Klenk H.-P."/>
        </authorList>
    </citation>
    <scope>NUCLEOTIDE SEQUENCE [LARGE SCALE GENOMIC DNA]</scope>
    <source>
        <strain evidence="4 5">DSM 16932</strain>
    </source>
</reference>
<dbReference type="PROSITE" id="PS50206">
    <property type="entry name" value="RHODANESE_3"/>
    <property type="match status" value="1"/>
</dbReference>
<dbReference type="EMBL" id="SGWX01000001">
    <property type="protein sequence ID" value="RZS61127.1"/>
    <property type="molecule type" value="Genomic_DNA"/>
</dbReference>
<dbReference type="GO" id="GO:0003677">
    <property type="term" value="F:DNA binding"/>
    <property type="evidence" value="ECO:0007669"/>
    <property type="project" value="UniProtKB-KW"/>
</dbReference>
<feature type="domain" description="Rhodanese" evidence="2">
    <location>
        <begin position="125"/>
        <end position="159"/>
    </location>
</feature>
<protein>
    <submittedName>
        <fullName evidence="4">MerR-like DNA binding protein</fullName>
    </submittedName>
</protein>
<dbReference type="InterPro" id="IPR009061">
    <property type="entry name" value="DNA-bd_dom_put_sf"/>
</dbReference>
<dbReference type="Pfam" id="PF13411">
    <property type="entry name" value="MerR_1"/>
    <property type="match status" value="1"/>
</dbReference>
<keyword evidence="5" id="KW-1185">Reference proteome</keyword>
<dbReference type="InterPro" id="IPR047057">
    <property type="entry name" value="MerR_fam"/>
</dbReference>
<evidence type="ECO:0000259" key="3">
    <source>
        <dbReference type="PROSITE" id="PS50937"/>
    </source>
</evidence>
<dbReference type="PANTHER" id="PTHR30204:SF98">
    <property type="entry name" value="HTH-TYPE TRANSCRIPTIONAL REGULATOR ADHR"/>
    <property type="match status" value="1"/>
</dbReference>
<feature type="domain" description="HTH merR-type" evidence="3">
    <location>
        <begin position="1"/>
        <end position="70"/>
    </location>
</feature>
<dbReference type="InterPro" id="IPR000551">
    <property type="entry name" value="MerR-type_HTH_dom"/>
</dbReference>
<dbReference type="CDD" id="cd04780">
    <property type="entry name" value="HTH_MerR-like_sg5"/>
    <property type="match status" value="1"/>
</dbReference>
<dbReference type="OrthoDB" id="5242095at2"/>
<evidence type="ECO:0000313" key="4">
    <source>
        <dbReference type="EMBL" id="RZS61127.1"/>
    </source>
</evidence>
<dbReference type="SMART" id="SM00422">
    <property type="entry name" value="HTH_MERR"/>
    <property type="match status" value="1"/>
</dbReference>
<dbReference type="PROSITE" id="PS50937">
    <property type="entry name" value="HTH_MERR_2"/>
    <property type="match status" value="1"/>
</dbReference>
<accession>A0A4Q7M2Q7</accession>
<name>A0A4Q7M2Q7_9MICO</name>
<organism evidence="4 5">
    <name type="scientific">Xylanimonas ulmi</name>
    <dbReference type="NCBI Taxonomy" id="228973"/>
    <lineage>
        <taxon>Bacteria</taxon>
        <taxon>Bacillati</taxon>
        <taxon>Actinomycetota</taxon>
        <taxon>Actinomycetes</taxon>
        <taxon>Micrococcales</taxon>
        <taxon>Promicromonosporaceae</taxon>
        <taxon>Xylanimonas</taxon>
    </lineage>
</organism>
<dbReference type="Gene3D" id="1.10.1660.10">
    <property type="match status" value="1"/>
</dbReference>
<evidence type="ECO:0000313" key="5">
    <source>
        <dbReference type="Proteomes" id="UP000293852"/>
    </source>
</evidence>
<evidence type="ECO:0000256" key="1">
    <source>
        <dbReference type="ARBA" id="ARBA00023125"/>
    </source>
</evidence>
<dbReference type="GO" id="GO:0003700">
    <property type="term" value="F:DNA-binding transcription factor activity"/>
    <property type="evidence" value="ECO:0007669"/>
    <property type="project" value="InterPro"/>
</dbReference>
<comment type="caution">
    <text evidence="4">The sequence shown here is derived from an EMBL/GenBank/DDBJ whole genome shotgun (WGS) entry which is preliminary data.</text>
</comment>
<dbReference type="SUPFAM" id="SSF46955">
    <property type="entry name" value="Putative DNA-binding domain"/>
    <property type="match status" value="1"/>
</dbReference>
<keyword evidence="1" id="KW-0238">DNA-binding</keyword>